<evidence type="ECO:0000313" key="3">
    <source>
        <dbReference type="EMBL" id="VAX37789.1"/>
    </source>
</evidence>
<protein>
    <submittedName>
        <fullName evidence="3">Uncharacterized protein</fullName>
    </submittedName>
</protein>
<feature type="domain" description="Right handed beta helix" evidence="1">
    <location>
        <begin position="357"/>
        <end position="540"/>
    </location>
</feature>
<feature type="non-terminal residue" evidence="3">
    <location>
        <position position="555"/>
    </location>
</feature>
<dbReference type="PANTHER" id="PTHR36453:SF1">
    <property type="entry name" value="RIGHT HANDED BETA HELIX DOMAIN-CONTAINING PROTEIN"/>
    <property type="match status" value="1"/>
</dbReference>
<dbReference type="InterPro" id="IPR006626">
    <property type="entry name" value="PbH1"/>
</dbReference>
<organism evidence="3">
    <name type="scientific">hydrothermal vent metagenome</name>
    <dbReference type="NCBI Taxonomy" id="652676"/>
    <lineage>
        <taxon>unclassified sequences</taxon>
        <taxon>metagenomes</taxon>
        <taxon>ecological metagenomes</taxon>
    </lineage>
</organism>
<dbReference type="Pfam" id="PF13229">
    <property type="entry name" value="Beta_helix"/>
    <property type="match status" value="1"/>
</dbReference>
<proteinExistence type="predicted"/>
<dbReference type="Pfam" id="PF21231">
    <property type="entry name" value="GH141_M"/>
    <property type="match status" value="1"/>
</dbReference>
<gene>
    <name evidence="3" type="ORF">MNBD_PLANCTO02-885</name>
</gene>
<reference evidence="3" key="1">
    <citation type="submission" date="2018-06" db="EMBL/GenBank/DDBJ databases">
        <authorList>
            <person name="Zhirakovskaya E."/>
        </authorList>
    </citation>
    <scope>NUCLEOTIDE SEQUENCE</scope>
</reference>
<dbReference type="SMART" id="SM00710">
    <property type="entry name" value="PbH1"/>
    <property type="match status" value="7"/>
</dbReference>
<evidence type="ECO:0000259" key="2">
    <source>
        <dbReference type="Pfam" id="PF21231"/>
    </source>
</evidence>
<sequence>MSRTFTFSLLSLRFFILTAICSLLQLGILVENSQAAHVYHVAPHGNDAHAGTIKKPFRTIQKGQDVVQKIIAKGLNTDVTVFLHQGTYRRKSPLIFDIKDSGTKKYRVTYSNYKNDKVVISGGREIKGWKQLSNGNWQVFLPEVKAKKWNFRELFVNGKRCIRARFPNKGYLRIEKAGTDRRTNFTFQPKDILLKEAGLNTELVFLHDWSISRVKVKLIDHKKNVLTVANAIGSAAKHYKIDHFEKHPRYYLENHISFLDRPGEWFLSRATGLLTYRPRKSEAIKKSSVVAPVLSYLLVVKGKATKPVQNIHFKGITFEHSNWLLPANGLAAVQAAHYEARNNSKKIGGPRVPIPAAVAIKDAFDCKFDKCEVKHLGGSGIEFQEGCKNCVVSNSLLADISANGIMVGHDCTGIQLKNNRVKNTGRQFFGSVGIWIGLANYITVANNKIHSMPYTGISVGWKWDSKPTSCHHNIIENNHIHHVMQTLSDGGGIYTLGRQPGSVLRKNQINSIPINAGRAGSNGIFMDQGSAQFLVEQNNIYDIAASPIRFNRVEE</sequence>
<dbReference type="AlphaFoldDB" id="A0A3B1D6E5"/>
<dbReference type="InterPro" id="IPR011050">
    <property type="entry name" value="Pectin_lyase_fold/virulence"/>
</dbReference>
<dbReference type="PANTHER" id="PTHR36453">
    <property type="entry name" value="SECRETED PROTEIN-RELATED"/>
    <property type="match status" value="1"/>
</dbReference>
<dbReference type="InterPro" id="IPR039448">
    <property type="entry name" value="Beta_helix"/>
</dbReference>
<accession>A0A3B1D6E5</accession>
<dbReference type="InterPro" id="IPR012334">
    <property type="entry name" value="Pectin_lyas_fold"/>
</dbReference>
<dbReference type="SUPFAM" id="SSF51126">
    <property type="entry name" value="Pectin lyase-like"/>
    <property type="match status" value="1"/>
</dbReference>
<feature type="domain" description="GH141-like insertion" evidence="2">
    <location>
        <begin position="137"/>
        <end position="279"/>
    </location>
</feature>
<dbReference type="Gene3D" id="2.160.20.10">
    <property type="entry name" value="Single-stranded right-handed beta-helix, Pectin lyase-like"/>
    <property type="match status" value="2"/>
</dbReference>
<evidence type="ECO:0000259" key="1">
    <source>
        <dbReference type="Pfam" id="PF13229"/>
    </source>
</evidence>
<dbReference type="EMBL" id="UOGL01000140">
    <property type="protein sequence ID" value="VAX37789.1"/>
    <property type="molecule type" value="Genomic_DNA"/>
</dbReference>
<dbReference type="InterPro" id="IPR048482">
    <property type="entry name" value="GH141_ins"/>
</dbReference>
<name>A0A3B1D6E5_9ZZZZ</name>